<dbReference type="InterPro" id="IPR009081">
    <property type="entry name" value="PP-bd_ACP"/>
</dbReference>
<dbReference type="Pfam" id="PF00501">
    <property type="entry name" value="AMP-binding"/>
    <property type="match status" value="2"/>
</dbReference>
<dbReference type="EMBL" id="QUQM01000001">
    <property type="protein sequence ID" value="KAA8649520.1"/>
    <property type="molecule type" value="Genomic_DNA"/>
</dbReference>
<gene>
    <name evidence="6" type="ORF">ATNIH1004_002191</name>
</gene>
<evidence type="ECO:0000313" key="7">
    <source>
        <dbReference type="Proteomes" id="UP000324241"/>
    </source>
</evidence>
<dbReference type="Gene3D" id="3.30.559.30">
    <property type="entry name" value="Nonribosomal peptide synthetase, condensation domain"/>
    <property type="match status" value="1"/>
</dbReference>
<dbReference type="SUPFAM" id="SSF56801">
    <property type="entry name" value="Acetyl-CoA synthetase-like"/>
    <property type="match status" value="2"/>
</dbReference>
<dbReference type="InterPro" id="IPR001242">
    <property type="entry name" value="Condensation_dom"/>
</dbReference>
<name>A0A5M9MW07_9EURO</name>
<dbReference type="PANTHER" id="PTHR45527">
    <property type="entry name" value="NONRIBOSOMAL PEPTIDE SYNTHETASE"/>
    <property type="match status" value="1"/>
</dbReference>
<dbReference type="InterPro" id="IPR036736">
    <property type="entry name" value="ACP-like_sf"/>
</dbReference>
<dbReference type="InterPro" id="IPR042099">
    <property type="entry name" value="ANL_N_sf"/>
</dbReference>
<dbReference type="InterPro" id="IPR020845">
    <property type="entry name" value="AMP-binding_CS"/>
</dbReference>
<dbReference type="Pfam" id="PF00550">
    <property type="entry name" value="PP-binding"/>
    <property type="match status" value="1"/>
</dbReference>
<dbReference type="OrthoDB" id="416786at2759"/>
<keyword evidence="3" id="KW-0436">Ligase</keyword>
<evidence type="ECO:0000256" key="4">
    <source>
        <dbReference type="ARBA" id="ARBA00029454"/>
    </source>
</evidence>
<evidence type="ECO:0000256" key="1">
    <source>
        <dbReference type="ARBA" id="ARBA00022450"/>
    </source>
</evidence>
<proteinExistence type="inferred from homology"/>
<dbReference type="PANTHER" id="PTHR45527:SF16">
    <property type="entry name" value="NONRIBOSOMAL PEPTIDE SYNTHASE ATNA-RELATED"/>
    <property type="match status" value="1"/>
</dbReference>
<dbReference type="Proteomes" id="UP000324241">
    <property type="component" value="Unassembled WGS sequence"/>
</dbReference>
<evidence type="ECO:0000256" key="3">
    <source>
        <dbReference type="ARBA" id="ARBA00022598"/>
    </source>
</evidence>
<dbReference type="SUPFAM" id="SSF52777">
    <property type="entry name" value="CoA-dependent acyltransferases"/>
    <property type="match status" value="1"/>
</dbReference>
<dbReference type="FunFam" id="3.30.300.30:FF:000015">
    <property type="entry name" value="Nonribosomal peptide synthase SidD"/>
    <property type="match status" value="1"/>
</dbReference>
<dbReference type="CDD" id="cd05918">
    <property type="entry name" value="A_NRPS_SidN3_like"/>
    <property type="match status" value="1"/>
</dbReference>
<dbReference type="PROSITE" id="PS50075">
    <property type="entry name" value="CARRIER"/>
    <property type="match status" value="1"/>
</dbReference>
<dbReference type="GO" id="GO:0016874">
    <property type="term" value="F:ligase activity"/>
    <property type="evidence" value="ECO:0007669"/>
    <property type="project" value="UniProtKB-KW"/>
</dbReference>
<dbReference type="Pfam" id="PF00668">
    <property type="entry name" value="Condensation"/>
    <property type="match status" value="1"/>
</dbReference>
<dbReference type="Gene3D" id="3.30.300.30">
    <property type="match status" value="1"/>
</dbReference>
<dbReference type="GO" id="GO:0044550">
    <property type="term" value="P:secondary metabolite biosynthetic process"/>
    <property type="evidence" value="ECO:0007669"/>
    <property type="project" value="TreeGrafter"/>
</dbReference>
<dbReference type="AlphaFoldDB" id="A0A5M9MW07"/>
<reference evidence="6 7" key="1">
    <citation type="submission" date="2019-08" db="EMBL/GenBank/DDBJ databases">
        <title>The genome sequence of a newly discovered highly antifungal drug resistant Aspergillus species, Aspergillus tanneri NIH 1004.</title>
        <authorList>
            <person name="Mounaud S."/>
            <person name="Singh I."/>
            <person name="Joardar V."/>
            <person name="Pakala S."/>
            <person name="Pakala S."/>
            <person name="Venepally P."/>
            <person name="Chung J.K."/>
            <person name="Losada L."/>
            <person name="Nierman W.C."/>
        </authorList>
    </citation>
    <scope>NUCLEOTIDE SEQUENCE [LARGE SCALE GENOMIC DNA]</scope>
    <source>
        <strain evidence="6 7">NIH1004</strain>
    </source>
</reference>
<dbReference type="Gene3D" id="1.10.1200.10">
    <property type="entry name" value="ACP-like"/>
    <property type="match status" value="1"/>
</dbReference>
<evidence type="ECO:0000256" key="2">
    <source>
        <dbReference type="ARBA" id="ARBA00022553"/>
    </source>
</evidence>
<dbReference type="SUPFAM" id="SSF47336">
    <property type="entry name" value="ACP-like"/>
    <property type="match status" value="1"/>
</dbReference>
<accession>A0A5M9MW07</accession>
<dbReference type="Gene3D" id="3.40.50.12780">
    <property type="entry name" value="N-terminal domain of ligase-like"/>
    <property type="match status" value="2"/>
</dbReference>
<dbReference type="RefSeq" id="XP_033428881.1">
    <property type="nucleotide sequence ID" value="XM_033566886.1"/>
</dbReference>
<organism evidence="6 7">
    <name type="scientific">Aspergillus tanneri</name>
    <dbReference type="NCBI Taxonomy" id="1220188"/>
    <lineage>
        <taxon>Eukaryota</taxon>
        <taxon>Fungi</taxon>
        <taxon>Dikarya</taxon>
        <taxon>Ascomycota</taxon>
        <taxon>Pezizomycotina</taxon>
        <taxon>Eurotiomycetes</taxon>
        <taxon>Eurotiomycetidae</taxon>
        <taxon>Eurotiales</taxon>
        <taxon>Aspergillaceae</taxon>
        <taxon>Aspergillus</taxon>
        <taxon>Aspergillus subgen. Circumdati</taxon>
    </lineage>
</organism>
<dbReference type="VEuPathDB" id="FungiDB:EYZ11_009396"/>
<sequence>MNVADHLWALLVGGCVCIPSREDTRFNLDKAIMDFNANWISLTLSVARTLTPDQVPSLKTLVLLGEPMTPGDVEMWPSRVALLNLYGPAECAILTTLQDVRRSPMLNNIGTSRGAVCWVVDPQNHDRLFPVNTVGELVIEGANVGRGYLNRPDLTAAAIAISRLEDRLPNFMIPAIFIPLVSLPLSETGKLNRRLLREQATLLSWDDLLRGSTYIRLAWALALSQYTDSSGVVFGTIADGRRVPFAGIDQVSGPTLSSYPLRVRINRDLSVNSMLSQLQSQTTSAIPYEHAGLQRIRKLGHEAALACDFQCQLGVQPELEPAESPFGTLRGENELDYRAFSSYAFVVVCHPRRTANEHHVTIASTYDPEFLPFGAPPTASPAQDPDVPSLHPSDLQQLVQWNGDLPSSFDRCLHELVFRYCKTQPNAAAVSAWDGGWDYQELESLSSRLALFLQNNGVAAGSLVPVFFKKSKWTVLAMLAVLRAGAAVTAVDLKHPRERISQIMDQVNPTIILASEGTKHLFVNESAPVLTAPFGGLLSPGDSTLNPLVAPDAPAFLVFTSGSTGKPKGIVMEHRHLSTSIKHHSEPLGASKGVRGLHFASYAFDATIYEIFTVLCNGGCVCIPSEAECLNGIEKFIEKHGVNWAIFSPSTFRVLHPERVSTLQAVVLGGEALNPDIARKWGPRLNLINGYGPAEATICAAGRVDDGWKVGNIGPITGGVGWITLPSEPTQLVPIGAIGELIIEGPVVTRGYLGNFTGGFIEPPAWLKQFRKGSPGRLYRTGDLAQYAADGSIRFMGRRDTQVKLRGQRIELSEVEYLVKTSFRNLNVVAEVMPVPGHEESTMLVAIIEEEEEEHISNMVAGVFCMPSESFRARSRAAAMQIERLVPAYMVPSVFLPLPHLLFTTGGKVDCKRLLQAASFLTLEQIKAYSSLAPSPIRRPLTAVERTLHQIWADVLKDPDSFGVEESFFSLGGDSISAMQMASKCTPD</sequence>
<comment type="caution">
    <text evidence="6">The sequence shown here is derived from an EMBL/GenBank/DDBJ whole genome shotgun (WGS) entry which is preliminary data.</text>
</comment>
<evidence type="ECO:0000259" key="5">
    <source>
        <dbReference type="PROSITE" id="PS50075"/>
    </source>
</evidence>
<keyword evidence="1" id="KW-0596">Phosphopantetheine</keyword>
<evidence type="ECO:0000313" key="6">
    <source>
        <dbReference type="EMBL" id="KAA8649520.1"/>
    </source>
</evidence>
<protein>
    <submittedName>
        <fullName evidence="6">Nonribosomal peptide synthetases (NRPS)</fullName>
    </submittedName>
</protein>
<feature type="domain" description="Carrier" evidence="5">
    <location>
        <begin position="939"/>
        <end position="988"/>
    </location>
</feature>
<dbReference type="InterPro" id="IPR045851">
    <property type="entry name" value="AMP-bd_C_sf"/>
</dbReference>
<dbReference type="GO" id="GO:0031177">
    <property type="term" value="F:phosphopantetheine binding"/>
    <property type="evidence" value="ECO:0007669"/>
    <property type="project" value="TreeGrafter"/>
</dbReference>
<dbReference type="GO" id="GO:0043041">
    <property type="term" value="P:amino acid activation for nonribosomal peptide biosynthetic process"/>
    <property type="evidence" value="ECO:0007669"/>
    <property type="project" value="TreeGrafter"/>
</dbReference>
<keyword evidence="2" id="KW-0597">Phosphoprotein</keyword>
<comment type="similarity">
    <text evidence="4">Belongs to the NRP synthetase family.</text>
</comment>
<dbReference type="GeneID" id="54324893"/>
<dbReference type="GO" id="GO:0005737">
    <property type="term" value="C:cytoplasm"/>
    <property type="evidence" value="ECO:0007669"/>
    <property type="project" value="TreeGrafter"/>
</dbReference>
<dbReference type="PROSITE" id="PS00455">
    <property type="entry name" value="AMP_BINDING"/>
    <property type="match status" value="1"/>
</dbReference>
<dbReference type="InterPro" id="IPR000873">
    <property type="entry name" value="AMP-dep_synth/lig_dom"/>
</dbReference>